<dbReference type="SUPFAM" id="SSF52047">
    <property type="entry name" value="RNI-like"/>
    <property type="match status" value="1"/>
</dbReference>
<dbReference type="EMBL" id="FUEG01000015">
    <property type="protein sequence ID" value="SJL11869.1"/>
    <property type="molecule type" value="Genomic_DNA"/>
</dbReference>
<organism evidence="1 2">
    <name type="scientific">Armillaria ostoyae</name>
    <name type="common">Armillaria root rot fungus</name>
    <dbReference type="NCBI Taxonomy" id="47428"/>
    <lineage>
        <taxon>Eukaryota</taxon>
        <taxon>Fungi</taxon>
        <taxon>Dikarya</taxon>
        <taxon>Basidiomycota</taxon>
        <taxon>Agaricomycotina</taxon>
        <taxon>Agaricomycetes</taxon>
        <taxon>Agaricomycetidae</taxon>
        <taxon>Agaricales</taxon>
        <taxon>Marasmiineae</taxon>
        <taxon>Physalacriaceae</taxon>
        <taxon>Armillaria</taxon>
    </lineage>
</organism>
<evidence type="ECO:0000313" key="2">
    <source>
        <dbReference type="Proteomes" id="UP000219338"/>
    </source>
</evidence>
<dbReference type="Proteomes" id="UP000219338">
    <property type="component" value="Unassembled WGS sequence"/>
</dbReference>
<gene>
    <name evidence="1" type="ORF">ARMOST_15280</name>
</gene>
<protein>
    <recommendedName>
        <fullName evidence="3">F-box domain-containing protein</fullName>
    </recommendedName>
</protein>
<accession>A0A284RT05</accession>
<dbReference type="Gene3D" id="3.80.10.10">
    <property type="entry name" value="Ribonuclease Inhibitor"/>
    <property type="match status" value="1"/>
</dbReference>
<name>A0A284RT05_ARMOS</name>
<proteinExistence type="predicted"/>
<dbReference type="OMA" id="AWIRKSN"/>
<sequence length="480" mass="53657">MLQALTSVHPAATYIRHLKILSLSDQSTAYAKEYADFDLKPRQECLTRISPSETAMFKRALQTALPLAMAGLSSLNSLTIYTCGQDPRWAINVLINFAVIHTGLEKVSHFTSAEQADLRPFITQGITNLRKLSLSYWIDRRSPLVPILVQIIGRNPALSCLELENGANDKSNESFNTLLSGIPDDVSLPLSRLVLGSFDVTIDDRLMEHFCSLTELRLGEATSFVINDRKHIPDIWTALHANSIRLKSISIPNPHVSFQLMEYLNSYCGLEELELQHFSHPIRNHTASRYEIELADELFSSIISKHASSLHTLMIFSHLERPWQFSVARSAAFAQCTSLIKLGMCMERGASERRSLPIPGPPMNAHNVVQDMESLVRMAESLPSLEGLWISMEAITPASMGLDDSHPEEHEYIDNFPDHYAALHYGLEKVTPGQREHPLKIFVGPQVFVAQDGAWIRKSNGPSRGRDISYSESAALSWGV</sequence>
<reference evidence="2" key="1">
    <citation type="journal article" date="2017" name="Nat. Ecol. Evol.">
        <title>Genome expansion and lineage-specific genetic innovations in the forest pathogenic fungi Armillaria.</title>
        <authorList>
            <person name="Sipos G."/>
            <person name="Prasanna A.N."/>
            <person name="Walter M.C."/>
            <person name="O'Connor E."/>
            <person name="Balint B."/>
            <person name="Krizsan K."/>
            <person name="Kiss B."/>
            <person name="Hess J."/>
            <person name="Varga T."/>
            <person name="Slot J."/>
            <person name="Riley R."/>
            <person name="Boka B."/>
            <person name="Rigling D."/>
            <person name="Barry K."/>
            <person name="Lee J."/>
            <person name="Mihaltcheva S."/>
            <person name="LaButti K."/>
            <person name="Lipzen A."/>
            <person name="Waldron R."/>
            <person name="Moloney N.M."/>
            <person name="Sperisen C."/>
            <person name="Kredics L."/>
            <person name="Vagvoelgyi C."/>
            <person name="Patrignani A."/>
            <person name="Fitzpatrick D."/>
            <person name="Nagy I."/>
            <person name="Doyle S."/>
            <person name="Anderson J.B."/>
            <person name="Grigoriev I.V."/>
            <person name="Gueldener U."/>
            <person name="Muensterkoetter M."/>
            <person name="Nagy L.G."/>
        </authorList>
    </citation>
    <scope>NUCLEOTIDE SEQUENCE [LARGE SCALE GENOMIC DNA]</scope>
    <source>
        <strain evidence="2">C18/9</strain>
    </source>
</reference>
<evidence type="ECO:0000313" key="1">
    <source>
        <dbReference type="EMBL" id="SJL11869.1"/>
    </source>
</evidence>
<keyword evidence="2" id="KW-1185">Reference proteome</keyword>
<evidence type="ECO:0008006" key="3">
    <source>
        <dbReference type="Google" id="ProtNLM"/>
    </source>
</evidence>
<dbReference type="OrthoDB" id="2900694at2759"/>
<dbReference type="AlphaFoldDB" id="A0A284RT05"/>
<dbReference type="STRING" id="47428.A0A284RT05"/>
<dbReference type="InterPro" id="IPR032675">
    <property type="entry name" value="LRR_dom_sf"/>
</dbReference>